<dbReference type="InterPro" id="IPR013328">
    <property type="entry name" value="6PGD_dom2"/>
</dbReference>
<dbReference type="InterPro" id="IPR029154">
    <property type="entry name" value="HIBADH-like_NADP-bd"/>
</dbReference>
<name>A0ABT4KAW0_9HYPH</name>
<evidence type="ECO:0000259" key="4">
    <source>
        <dbReference type="Pfam" id="PF14833"/>
    </source>
</evidence>
<dbReference type="InterPro" id="IPR015815">
    <property type="entry name" value="HIBADH-related"/>
</dbReference>
<sequence>MKIGVVGTGEMGLAMAGHMLEKGLEVSAFDVSDERVAAAEARGIASKRSLDELARSADVFVLVVATNQQVIDVCEELAVKAADDALIVVAATISPETMRDLGPHLKAKGKRLVDAPVVYGAAGARSGTLLSLCGGTEEDVERVRPALMSYSRDVVHVGPLGAGQIAKSCNNLLHWIHCVANFETLLIAKRYGIDAQRMREILLACPGTNGTLARWDSTRFTWQEKDMDVTLELAQKAGLMLPLAGQVDQIIKTLKADDVKALLYGPEATYLGRTVRPLAPSEGGLA</sequence>
<dbReference type="SUPFAM" id="SSF48179">
    <property type="entry name" value="6-phosphogluconate dehydrogenase C-terminal domain-like"/>
    <property type="match status" value="1"/>
</dbReference>
<evidence type="ECO:0000313" key="5">
    <source>
        <dbReference type="EMBL" id="MCZ4089042.1"/>
    </source>
</evidence>
<evidence type="ECO:0000256" key="1">
    <source>
        <dbReference type="ARBA" id="ARBA00023002"/>
    </source>
</evidence>
<evidence type="ECO:0000313" key="6">
    <source>
        <dbReference type="Proteomes" id="UP001079430"/>
    </source>
</evidence>
<dbReference type="EMBL" id="JAPVOI010000003">
    <property type="protein sequence ID" value="MCZ4089042.1"/>
    <property type="molecule type" value="Genomic_DNA"/>
</dbReference>
<dbReference type="Pfam" id="PF14833">
    <property type="entry name" value="NAD_binding_11"/>
    <property type="match status" value="1"/>
</dbReference>
<dbReference type="Proteomes" id="UP001079430">
    <property type="component" value="Unassembled WGS sequence"/>
</dbReference>
<dbReference type="PANTHER" id="PTHR43060">
    <property type="entry name" value="3-HYDROXYISOBUTYRATE DEHYDROGENASE-LIKE 1, MITOCHONDRIAL-RELATED"/>
    <property type="match status" value="1"/>
</dbReference>
<dbReference type="Gene3D" id="1.10.1040.10">
    <property type="entry name" value="N-(1-d-carboxylethyl)-l-norvaline Dehydrogenase, domain 2"/>
    <property type="match status" value="1"/>
</dbReference>
<feature type="domain" description="3-hydroxyisobutyrate dehydrogenase-like NAD-binding" evidence="4">
    <location>
        <begin position="161"/>
        <end position="258"/>
    </location>
</feature>
<keyword evidence="1" id="KW-0560">Oxidoreductase</keyword>
<dbReference type="InterPro" id="IPR008927">
    <property type="entry name" value="6-PGluconate_DH-like_C_sf"/>
</dbReference>
<evidence type="ECO:0000256" key="2">
    <source>
        <dbReference type="ARBA" id="ARBA00023027"/>
    </source>
</evidence>
<dbReference type="SUPFAM" id="SSF51735">
    <property type="entry name" value="NAD(P)-binding Rossmann-fold domains"/>
    <property type="match status" value="1"/>
</dbReference>
<dbReference type="Gene3D" id="3.40.50.720">
    <property type="entry name" value="NAD(P)-binding Rossmann-like Domain"/>
    <property type="match status" value="1"/>
</dbReference>
<evidence type="ECO:0000259" key="3">
    <source>
        <dbReference type="Pfam" id="PF03446"/>
    </source>
</evidence>
<reference evidence="5" key="1">
    <citation type="submission" date="2022-10" db="EMBL/GenBank/DDBJ databases">
        <title>Whole genome sequencing of three plant growth promoting bacteria isolated from Vachellia tortilis subsp. raddiana in Morocco.</title>
        <authorList>
            <person name="Hnini M."/>
            <person name="Zouagui R."/>
            <person name="Zouagui H."/>
            <person name="Chemao Elfihri M.-W."/>
            <person name="Ibrahimi A."/>
            <person name="Sbabou L."/>
            <person name="Aurag J."/>
        </authorList>
    </citation>
    <scope>NUCLEOTIDE SEQUENCE</scope>
    <source>
        <strain evidence="5">LMR678</strain>
    </source>
</reference>
<dbReference type="InterPro" id="IPR006115">
    <property type="entry name" value="6PGDH_NADP-bd"/>
</dbReference>
<dbReference type="RefSeq" id="WP_269275339.1">
    <property type="nucleotide sequence ID" value="NZ_JAPVOI010000003.1"/>
</dbReference>
<keyword evidence="2" id="KW-0520">NAD</keyword>
<dbReference type="InterPro" id="IPR036291">
    <property type="entry name" value="NAD(P)-bd_dom_sf"/>
</dbReference>
<proteinExistence type="predicted"/>
<keyword evidence="6" id="KW-1185">Reference proteome</keyword>
<comment type="caution">
    <text evidence="5">The sequence shown here is derived from an EMBL/GenBank/DDBJ whole genome shotgun (WGS) entry which is preliminary data.</text>
</comment>
<gene>
    <name evidence="5" type="ORF">O3W52_02890</name>
</gene>
<dbReference type="Pfam" id="PF03446">
    <property type="entry name" value="NAD_binding_2"/>
    <property type="match status" value="1"/>
</dbReference>
<dbReference type="PANTHER" id="PTHR43060:SF15">
    <property type="entry name" value="3-HYDROXYISOBUTYRATE DEHYDROGENASE-LIKE 1, MITOCHONDRIAL-RELATED"/>
    <property type="match status" value="1"/>
</dbReference>
<feature type="domain" description="6-phosphogluconate dehydrogenase NADP-binding" evidence="3">
    <location>
        <begin position="2"/>
        <end position="158"/>
    </location>
</feature>
<protein>
    <submittedName>
        <fullName evidence="5">NAD(P)-dependent oxidoreductase</fullName>
    </submittedName>
</protein>
<organism evidence="5 6">
    <name type="scientific">Sinorhizobium psoraleae</name>
    <dbReference type="NCBI Taxonomy" id="520838"/>
    <lineage>
        <taxon>Bacteria</taxon>
        <taxon>Pseudomonadati</taxon>
        <taxon>Pseudomonadota</taxon>
        <taxon>Alphaproteobacteria</taxon>
        <taxon>Hyphomicrobiales</taxon>
        <taxon>Rhizobiaceae</taxon>
        <taxon>Sinorhizobium/Ensifer group</taxon>
        <taxon>Sinorhizobium</taxon>
    </lineage>
</organism>
<dbReference type="PIRSF" id="PIRSF000103">
    <property type="entry name" value="HIBADH"/>
    <property type="match status" value="1"/>
</dbReference>
<accession>A0ABT4KAW0</accession>